<proteinExistence type="predicted"/>
<dbReference type="RefSeq" id="WP_005139760.1">
    <property type="nucleotide sequence ID" value="NZ_CAYAMD010000045.1"/>
</dbReference>
<accession>A0A241ZHH2</accession>
<evidence type="ECO:0000313" key="7">
    <source>
        <dbReference type="Proteomes" id="UP000594659"/>
    </source>
</evidence>
<dbReference type="EMBL" id="QKWF01000041">
    <property type="protein sequence ID" value="PZM18198.1"/>
    <property type="molecule type" value="Genomic_DNA"/>
</dbReference>
<gene>
    <name evidence="2" type="ORF">B9X95_03955</name>
    <name evidence="3" type="ORF">DOL94_05310</name>
    <name evidence="4" type="ORF">IMO23_05395</name>
</gene>
<protein>
    <submittedName>
        <fullName evidence="2">Uncharacterized protein</fullName>
    </submittedName>
</protein>
<dbReference type="Proteomes" id="UP000594659">
    <property type="component" value="Chromosome"/>
</dbReference>
<dbReference type="Proteomes" id="UP000248662">
    <property type="component" value="Unassembled WGS sequence"/>
</dbReference>
<keyword evidence="1" id="KW-0472">Membrane</keyword>
<reference evidence="2 5" key="1">
    <citation type="submission" date="2017-05" db="EMBL/GenBank/DDBJ databases">
        <authorList>
            <person name="Song R."/>
            <person name="Chenine A.L."/>
            <person name="Ruprecht R.M."/>
        </authorList>
    </citation>
    <scope>NUCLEOTIDE SEQUENCE [LARGE SCALE GENOMIC DNA]</scope>
    <source>
        <strain evidence="2 5">PR350</strain>
    </source>
</reference>
<name>A0A241ZHH2_ACIBA</name>
<evidence type="ECO:0000313" key="3">
    <source>
        <dbReference type="EMBL" id="PZM18198.1"/>
    </source>
</evidence>
<evidence type="ECO:0000256" key="1">
    <source>
        <dbReference type="SAM" id="Phobius"/>
    </source>
</evidence>
<dbReference type="EMBL" id="NGEL01000034">
    <property type="protein sequence ID" value="OTM92137.1"/>
    <property type="molecule type" value="Genomic_DNA"/>
</dbReference>
<dbReference type="EMBL" id="CP062919">
    <property type="protein sequence ID" value="QPF14351.1"/>
    <property type="molecule type" value="Genomic_DNA"/>
</dbReference>
<evidence type="ECO:0000313" key="5">
    <source>
        <dbReference type="Proteomes" id="UP000194699"/>
    </source>
</evidence>
<keyword evidence="1" id="KW-0812">Transmembrane</keyword>
<reference evidence="3 6" key="2">
    <citation type="submission" date="2018-06" db="EMBL/GenBank/DDBJ databases">
        <title>Carbapenemase-producing Acinetobacter spp. from environmental sources in an hospital from French Polynesia.</title>
        <authorList>
            <person name="Bonnin R.A."/>
            <person name="Levy M."/>
            <person name="Cuzon G."/>
            <person name="Dortet L."/>
            <person name="Naas T."/>
        </authorList>
    </citation>
    <scope>NUCLEOTIDE SEQUENCE [LARGE SCALE GENOMIC DNA]</scope>
    <source>
        <strain evidence="3 6">R10</strain>
    </source>
</reference>
<evidence type="ECO:0000313" key="6">
    <source>
        <dbReference type="Proteomes" id="UP000248662"/>
    </source>
</evidence>
<organism evidence="2 5">
    <name type="scientific">Acinetobacter baumannii</name>
    <dbReference type="NCBI Taxonomy" id="470"/>
    <lineage>
        <taxon>Bacteria</taxon>
        <taxon>Pseudomonadati</taxon>
        <taxon>Pseudomonadota</taxon>
        <taxon>Gammaproteobacteria</taxon>
        <taxon>Moraxellales</taxon>
        <taxon>Moraxellaceae</taxon>
        <taxon>Acinetobacter</taxon>
        <taxon>Acinetobacter calcoaceticus/baumannii complex</taxon>
    </lineage>
</organism>
<reference evidence="4 7" key="3">
    <citation type="submission" date="2020-09" db="EMBL/GenBank/DDBJ databases">
        <title>Resistance determinants and their genetic context in bacteria from a longitudinal study of pigs reared under conventional and antibiotic-free husbandry practices.</title>
        <authorList>
            <person name="Poulin-Laprade D."/>
            <person name="Brouard J.-S."/>
            <person name="Gagnon N."/>
            <person name="Turcotte A."/>
            <person name="Langlois A."/>
            <person name="Matte J.J."/>
            <person name="Carrillo C.D."/>
            <person name="Zaheer R."/>
            <person name="McAllister T."/>
            <person name="Topp E."/>
            <person name="Talbot G."/>
        </authorList>
    </citation>
    <scope>NUCLEOTIDE SEQUENCE [LARGE SCALE GENOMIC DNA]</scope>
    <source>
        <strain evidence="4 7">Res13-Abat-PEA21-P4-01-A</strain>
    </source>
</reference>
<evidence type="ECO:0000313" key="4">
    <source>
        <dbReference type="EMBL" id="QPF14351.1"/>
    </source>
</evidence>
<evidence type="ECO:0000313" key="2">
    <source>
        <dbReference type="EMBL" id="OTM92137.1"/>
    </source>
</evidence>
<feature type="transmembrane region" description="Helical" evidence="1">
    <location>
        <begin position="13"/>
        <end position="35"/>
    </location>
</feature>
<keyword evidence="1" id="KW-1133">Transmembrane helix</keyword>
<dbReference type="Proteomes" id="UP000194699">
    <property type="component" value="Unassembled WGS sequence"/>
</dbReference>
<dbReference type="AlphaFoldDB" id="A0A241ZHH2"/>
<sequence>MIFKQDNIISSEYILYVLGITFILLLATYLILFFFKKKIVSKFELNSGINRKLEVQKLSSKTTLYIYDKIDYDVIIVESDQKVSVMHVSKCTENKVPNDEQSTNV</sequence>